<dbReference type="PANTHER" id="PTHR30537:SF3">
    <property type="entry name" value="TRANSCRIPTIONAL REGULATORY PROTEIN"/>
    <property type="match status" value="1"/>
</dbReference>
<evidence type="ECO:0000256" key="1">
    <source>
        <dbReference type="ARBA" id="ARBA00009437"/>
    </source>
</evidence>
<dbReference type="GO" id="GO:0003700">
    <property type="term" value="F:DNA-binding transcription factor activity"/>
    <property type="evidence" value="ECO:0007669"/>
    <property type="project" value="InterPro"/>
</dbReference>
<dbReference type="PRINTS" id="PR00039">
    <property type="entry name" value="HTHLYSR"/>
</dbReference>
<proteinExistence type="inferred from homology"/>
<dbReference type="Gene3D" id="3.40.190.290">
    <property type="match status" value="1"/>
</dbReference>
<dbReference type="PROSITE" id="PS50931">
    <property type="entry name" value="HTH_LYSR"/>
    <property type="match status" value="1"/>
</dbReference>
<dbReference type="InterPro" id="IPR005119">
    <property type="entry name" value="LysR_subst-bd"/>
</dbReference>
<dbReference type="Pfam" id="PF00126">
    <property type="entry name" value="HTH_1"/>
    <property type="match status" value="1"/>
</dbReference>
<sequence>MSEDWERHRAFLAVLREGSLSGAARRLGLAQPTVRGRIADLEAGLGVALFTRAPDGLVPTDAALSLRQHAEAMEIAAAAFARGATQGAEVAGPVRVSASDVIAVEVLPPILAALRRRHPRLVVALSPNNRAEDLLRREADVAVRMVAPQQGSLVARKIGAIELGLFGHADLLTGRALPATIDDAVAIGLIGVETDNDVVRALRAEGIPLLDKDFAFRSDSDLAHVAAIRAGVGVGLCQVPLARRDPDLVRLLPDRVSFPLHTWVVMHEDLRTSAPIRAVFDALVAGLQAYLATAG</sequence>
<evidence type="ECO:0000256" key="3">
    <source>
        <dbReference type="ARBA" id="ARBA00023125"/>
    </source>
</evidence>
<dbReference type="KEGG" id="spai:FPZ24_00760"/>
<dbReference type="InterPro" id="IPR036388">
    <property type="entry name" value="WH-like_DNA-bd_sf"/>
</dbReference>
<dbReference type="EMBL" id="CP042306">
    <property type="protein sequence ID" value="QDZ06182.1"/>
    <property type="molecule type" value="Genomic_DNA"/>
</dbReference>
<keyword evidence="7" id="KW-1185">Reference proteome</keyword>
<keyword evidence="4" id="KW-0804">Transcription</keyword>
<evidence type="ECO:0000259" key="5">
    <source>
        <dbReference type="PROSITE" id="PS50931"/>
    </source>
</evidence>
<accession>A0A5B8LER1</accession>
<dbReference type="SUPFAM" id="SSF53850">
    <property type="entry name" value="Periplasmic binding protein-like II"/>
    <property type="match status" value="1"/>
</dbReference>
<evidence type="ECO:0000313" key="6">
    <source>
        <dbReference type="EMBL" id="QDZ06182.1"/>
    </source>
</evidence>
<keyword evidence="3" id="KW-0238">DNA-binding</keyword>
<dbReference type="Pfam" id="PF03466">
    <property type="entry name" value="LysR_substrate"/>
    <property type="match status" value="1"/>
</dbReference>
<dbReference type="InterPro" id="IPR058163">
    <property type="entry name" value="LysR-type_TF_proteobact-type"/>
</dbReference>
<dbReference type="Gene3D" id="1.10.10.10">
    <property type="entry name" value="Winged helix-like DNA-binding domain superfamily/Winged helix DNA-binding domain"/>
    <property type="match status" value="1"/>
</dbReference>
<name>A0A5B8LER1_9SPHN</name>
<protein>
    <submittedName>
        <fullName evidence="6">LysR family transcriptional regulator</fullName>
    </submittedName>
</protein>
<dbReference type="Proteomes" id="UP000315673">
    <property type="component" value="Chromosome"/>
</dbReference>
<dbReference type="RefSeq" id="WP_146569266.1">
    <property type="nucleotide sequence ID" value="NZ_CP042306.1"/>
</dbReference>
<dbReference type="PANTHER" id="PTHR30537">
    <property type="entry name" value="HTH-TYPE TRANSCRIPTIONAL REGULATOR"/>
    <property type="match status" value="1"/>
</dbReference>
<dbReference type="AlphaFoldDB" id="A0A5B8LER1"/>
<reference evidence="6 7" key="1">
    <citation type="submission" date="2019-07" db="EMBL/GenBank/DDBJ databases">
        <title>Full genome sequence of Sphingomonas sp. 4R-6-7(HKS19).</title>
        <authorList>
            <person name="Im W.-T."/>
        </authorList>
    </citation>
    <scope>NUCLEOTIDE SEQUENCE [LARGE SCALE GENOMIC DNA]</scope>
    <source>
        <strain evidence="6 7">HKS19</strain>
    </source>
</reference>
<evidence type="ECO:0000313" key="7">
    <source>
        <dbReference type="Proteomes" id="UP000315673"/>
    </source>
</evidence>
<dbReference type="SUPFAM" id="SSF46785">
    <property type="entry name" value="Winged helix' DNA-binding domain"/>
    <property type="match status" value="1"/>
</dbReference>
<dbReference type="GO" id="GO:0043565">
    <property type="term" value="F:sequence-specific DNA binding"/>
    <property type="evidence" value="ECO:0007669"/>
    <property type="project" value="TreeGrafter"/>
</dbReference>
<dbReference type="GO" id="GO:0006351">
    <property type="term" value="P:DNA-templated transcription"/>
    <property type="evidence" value="ECO:0007669"/>
    <property type="project" value="TreeGrafter"/>
</dbReference>
<gene>
    <name evidence="6" type="ORF">FPZ24_00760</name>
</gene>
<organism evidence="6 7">
    <name type="scientific">Sphingomonas panacisoli</name>
    <dbReference type="NCBI Taxonomy" id="1813879"/>
    <lineage>
        <taxon>Bacteria</taxon>
        <taxon>Pseudomonadati</taxon>
        <taxon>Pseudomonadota</taxon>
        <taxon>Alphaproteobacteria</taxon>
        <taxon>Sphingomonadales</taxon>
        <taxon>Sphingomonadaceae</taxon>
        <taxon>Sphingomonas</taxon>
    </lineage>
</organism>
<evidence type="ECO:0000256" key="2">
    <source>
        <dbReference type="ARBA" id="ARBA00023015"/>
    </source>
</evidence>
<evidence type="ECO:0000256" key="4">
    <source>
        <dbReference type="ARBA" id="ARBA00023163"/>
    </source>
</evidence>
<dbReference type="InterPro" id="IPR000847">
    <property type="entry name" value="LysR_HTH_N"/>
</dbReference>
<dbReference type="OrthoDB" id="9798121at2"/>
<keyword evidence="2" id="KW-0805">Transcription regulation</keyword>
<feature type="domain" description="HTH lysR-type" evidence="5">
    <location>
        <begin position="9"/>
        <end position="60"/>
    </location>
</feature>
<comment type="similarity">
    <text evidence="1">Belongs to the LysR transcriptional regulatory family.</text>
</comment>
<dbReference type="InterPro" id="IPR036390">
    <property type="entry name" value="WH_DNA-bd_sf"/>
</dbReference>